<dbReference type="Gene3D" id="1.10.472.80">
    <property type="entry name" value="Ypt/Rab-GAP domain of gyp1p, domain 3"/>
    <property type="match status" value="1"/>
</dbReference>
<feature type="compositionally biased region" description="Polar residues" evidence="2">
    <location>
        <begin position="613"/>
        <end position="628"/>
    </location>
</feature>
<dbReference type="SUPFAM" id="SSF47923">
    <property type="entry name" value="Ypt/Rab-GAP domain of gyp1p"/>
    <property type="match status" value="2"/>
</dbReference>
<evidence type="ECO:0000313" key="5">
    <source>
        <dbReference type="Proteomes" id="UP000823674"/>
    </source>
</evidence>
<dbReference type="InterPro" id="IPR000195">
    <property type="entry name" value="Rab-GAP-TBC_dom"/>
</dbReference>
<evidence type="ECO:0000256" key="2">
    <source>
        <dbReference type="SAM" id="MobiDB-lite"/>
    </source>
</evidence>
<evidence type="ECO:0000256" key="1">
    <source>
        <dbReference type="ARBA" id="ARBA00022468"/>
    </source>
</evidence>
<feature type="compositionally biased region" description="Polar residues" evidence="2">
    <location>
        <begin position="636"/>
        <end position="646"/>
    </location>
</feature>
<accession>A0ABQ7KUJ8</accession>
<dbReference type="PANTHER" id="PTHR22957">
    <property type="entry name" value="TBC1 DOMAIN FAMILY MEMBER GTPASE-ACTIVATING PROTEIN"/>
    <property type="match status" value="1"/>
</dbReference>
<feature type="domain" description="Rab-GAP TBC" evidence="3">
    <location>
        <begin position="24"/>
        <end position="362"/>
    </location>
</feature>
<feature type="compositionally biased region" description="Basic and acidic residues" evidence="2">
    <location>
        <begin position="568"/>
        <end position="578"/>
    </location>
</feature>
<dbReference type="SMART" id="SM00164">
    <property type="entry name" value="TBC"/>
    <property type="match status" value="1"/>
</dbReference>
<dbReference type="InterPro" id="IPR035969">
    <property type="entry name" value="Rab-GAP_TBC_sf"/>
</dbReference>
<evidence type="ECO:0000259" key="3">
    <source>
        <dbReference type="PROSITE" id="PS50086"/>
    </source>
</evidence>
<dbReference type="Gene3D" id="1.10.8.270">
    <property type="entry name" value="putative rabgap domain of human tbc1 domain family member 14 like domains"/>
    <property type="match status" value="1"/>
</dbReference>
<name>A0ABQ7KUJ8_BRACM</name>
<dbReference type="Pfam" id="PF00566">
    <property type="entry name" value="RabGAP-TBC"/>
    <property type="match status" value="2"/>
</dbReference>
<reference evidence="4 5" key="1">
    <citation type="submission" date="2021-03" db="EMBL/GenBank/DDBJ databases">
        <authorList>
            <person name="King G.J."/>
            <person name="Bancroft I."/>
            <person name="Baten A."/>
            <person name="Bloomfield J."/>
            <person name="Borpatragohain P."/>
            <person name="He Z."/>
            <person name="Irish N."/>
            <person name="Irwin J."/>
            <person name="Liu K."/>
            <person name="Mauleon R.P."/>
            <person name="Moore J."/>
            <person name="Morris R."/>
            <person name="Ostergaard L."/>
            <person name="Wang B."/>
            <person name="Wells R."/>
        </authorList>
    </citation>
    <scope>NUCLEOTIDE SEQUENCE [LARGE SCALE GENOMIC DNA]</scope>
    <source>
        <strain evidence="4">R-o-18</strain>
        <tissue evidence="4">Leaf</tissue>
    </source>
</reference>
<sequence length="798" mass="90335">MVPSEIEPSSPGTLVLSRADESDHRFANLRSIRWRLNLGVIPSSSSSIDELRRATANSRRGYALLRRRLLMNPHLLKDDRDLPTLFIDNPLSQNPDSTWGQFFRNAELEKALDQDLSRLYPEQWCYFQAPGCQGMLRRILLLWCLKYPEYGYRQGMHELLAPLLYVLHVDIMRLSQVRKDYEDYFTDRFDSLSFEEKDISYTFDFNKFMDSMDNDEISSQGYSKKIKTLDELDPEVQSIVMLSDSYGAEGELGSVLSEKFMEHDAYCMFDALMSGTNGCVAMASFFGYSPAKGSHTGLPPVLEACTAFYRLLAVVDSSLHSHLVELGVEPQYFGLRWLRVLFGREISLQGLLLVWDEIFLADNSTRTFTDDDEHNGNNMFKVFVCPRGALLSGMAVSMILYLRSSLLSTENATCCLQRLLNFPEDFDLDKIIQKAKWLQGFVLDVNVRSALSSSVPARTKSVPSGSTSPLFVTPESYWEEKWRLLRKAEEEERQMSPSTQKKKRWLKVTKLIREVTDLSRFRRRSVLEGISQNISSNTEEEATECPVTVSKENTPTQETEEGSMGFHTADEESVKSGEESSSVYSDPTSLVRDSNDSDSSTASNLSLDENHNSVDSLSAENSHVSLEPTSPEARDCSTNLDQQTCVDSPLPISPHSRNENQVTQSKEEDSTDESVSIITKEHKLLTGIFQWFLKCRRSFSSEESKENQVDCYSESHTQALSSPNGDSDSNLMKTLKNLGQSMLEHIQVIELIFRQEPGLVQGGLIRNIDKTKFIEKGQATATTALKELRKISHLLSDM</sequence>
<dbReference type="PANTHER" id="PTHR22957:SF337">
    <property type="entry name" value="TBC1 DOMAIN FAMILY MEMBER 5"/>
    <property type="match status" value="1"/>
</dbReference>
<dbReference type="PROSITE" id="PS50086">
    <property type="entry name" value="TBC_RABGAP"/>
    <property type="match status" value="1"/>
</dbReference>
<feature type="compositionally biased region" description="Low complexity" evidence="2">
    <location>
        <begin position="597"/>
        <end position="607"/>
    </location>
</feature>
<keyword evidence="1" id="KW-0343">GTPase activation</keyword>
<evidence type="ECO:0000313" key="4">
    <source>
        <dbReference type="EMBL" id="KAG5378105.1"/>
    </source>
</evidence>
<feature type="region of interest" description="Disordered" evidence="2">
    <location>
        <begin position="534"/>
        <end position="675"/>
    </location>
</feature>
<keyword evidence="5" id="KW-1185">Reference proteome</keyword>
<dbReference type="EMBL" id="JADBGQ010000009">
    <property type="protein sequence ID" value="KAG5378105.1"/>
    <property type="molecule type" value="Genomic_DNA"/>
</dbReference>
<comment type="caution">
    <text evidence="4">The sequence shown here is derived from an EMBL/GenBank/DDBJ whole genome shotgun (WGS) entry which is preliminary data.</text>
</comment>
<proteinExistence type="predicted"/>
<organism evidence="4 5">
    <name type="scientific">Brassica rapa subsp. trilocularis</name>
    <dbReference type="NCBI Taxonomy" id="1813537"/>
    <lineage>
        <taxon>Eukaryota</taxon>
        <taxon>Viridiplantae</taxon>
        <taxon>Streptophyta</taxon>
        <taxon>Embryophyta</taxon>
        <taxon>Tracheophyta</taxon>
        <taxon>Spermatophyta</taxon>
        <taxon>Magnoliopsida</taxon>
        <taxon>eudicotyledons</taxon>
        <taxon>Gunneridae</taxon>
        <taxon>Pentapetalae</taxon>
        <taxon>rosids</taxon>
        <taxon>malvids</taxon>
        <taxon>Brassicales</taxon>
        <taxon>Brassicaceae</taxon>
        <taxon>Brassiceae</taxon>
        <taxon>Brassica</taxon>
    </lineage>
</organism>
<dbReference type="Proteomes" id="UP000823674">
    <property type="component" value="Chromosome A07"/>
</dbReference>
<gene>
    <name evidence="4" type="primary">A07p002140.1_BraROA</name>
    <name evidence="4" type="ORF">IGI04_025947</name>
</gene>
<protein>
    <recommendedName>
        <fullName evidence="3">Rab-GAP TBC domain-containing protein</fullName>
    </recommendedName>
</protein>